<dbReference type="GO" id="GO:0000781">
    <property type="term" value="C:chromosome, telomeric region"/>
    <property type="evidence" value="ECO:0007669"/>
    <property type="project" value="GOC"/>
</dbReference>
<evidence type="ECO:0000313" key="9">
    <source>
        <dbReference type="Proteomes" id="UP001295684"/>
    </source>
</evidence>
<dbReference type="InterPro" id="IPR037113">
    <property type="entry name" value="Hat1_N_sf"/>
</dbReference>
<dbReference type="PANTHER" id="PTHR12046">
    <property type="entry name" value="HISTONE ACETYLTRANSFERASE TYPE B CATALYTIC SUBUNIT"/>
    <property type="match status" value="1"/>
</dbReference>
<evidence type="ECO:0000256" key="2">
    <source>
        <dbReference type="ARBA" id="ARBA00013184"/>
    </source>
</evidence>
<evidence type="ECO:0000259" key="7">
    <source>
        <dbReference type="Pfam" id="PF10394"/>
    </source>
</evidence>
<dbReference type="GO" id="GO:0031509">
    <property type="term" value="P:subtelomeric heterochromatin formation"/>
    <property type="evidence" value="ECO:0007669"/>
    <property type="project" value="InterPro"/>
</dbReference>
<dbReference type="SUPFAM" id="SSF55729">
    <property type="entry name" value="Acyl-CoA N-acyltransferases (Nat)"/>
    <property type="match status" value="1"/>
</dbReference>
<evidence type="ECO:0000256" key="1">
    <source>
        <dbReference type="ARBA" id="ARBA00010543"/>
    </source>
</evidence>
<dbReference type="InterPro" id="IPR017380">
    <property type="entry name" value="Hist_AcTrfase_B-typ_cat-su"/>
</dbReference>
<evidence type="ECO:0000256" key="4">
    <source>
        <dbReference type="ARBA" id="ARBA00023315"/>
    </source>
</evidence>
<dbReference type="AlphaFoldDB" id="A0AAD1XDZ3"/>
<reference evidence="8" key="1">
    <citation type="submission" date="2023-07" db="EMBL/GenBank/DDBJ databases">
        <authorList>
            <consortium name="AG Swart"/>
            <person name="Singh M."/>
            <person name="Singh A."/>
            <person name="Seah K."/>
            <person name="Emmerich C."/>
        </authorList>
    </citation>
    <scope>NUCLEOTIDE SEQUENCE</scope>
    <source>
        <strain evidence="8">DP1</strain>
    </source>
</reference>
<feature type="domain" description="Histone acetyl transferase HAT1 N-terminal" evidence="7">
    <location>
        <begin position="50"/>
        <end position="203"/>
    </location>
</feature>
<dbReference type="Pfam" id="PF10394">
    <property type="entry name" value="Hat1_N"/>
    <property type="match status" value="1"/>
</dbReference>
<dbReference type="EC" id="2.3.1.48" evidence="2"/>
<dbReference type="GO" id="GO:0004402">
    <property type="term" value="F:histone acetyltransferase activity"/>
    <property type="evidence" value="ECO:0007669"/>
    <property type="project" value="InterPro"/>
</dbReference>
<dbReference type="EMBL" id="CAMPGE010008668">
    <property type="protein sequence ID" value="CAI2367557.1"/>
    <property type="molecule type" value="Genomic_DNA"/>
</dbReference>
<comment type="caution">
    <text evidence="8">The sequence shown here is derived from an EMBL/GenBank/DDBJ whole genome shotgun (WGS) entry which is preliminary data.</text>
</comment>
<dbReference type="InterPro" id="IPR016181">
    <property type="entry name" value="Acyl_CoA_acyltransferase"/>
</dbReference>
<evidence type="ECO:0000256" key="3">
    <source>
        <dbReference type="ARBA" id="ARBA00022679"/>
    </source>
</evidence>
<protein>
    <recommendedName>
        <fullName evidence="2">histone acetyltransferase</fullName>
        <ecNumber evidence="2">2.3.1.48</ecNumber>
    </recommendedName>
</protein>
<keyword evidence="4" id="KW-0012">Acyltransferase</keyword>
<sequence length="473" mass="56014">MEATNLKRTAENMDQGHNGAKRVKISEEEEIKATPEERKEYGGLECPLGDVIKVSYVRSEEELNSLEELKAYPVSFPENLLQAEVLKGIKTPQIRLYFTPVKLRAYCSYTYERRAPSYDEPDLKIKEHFSAGEEEESDSFFTQDLDEFKIWVTEEMKPFEIKHEIVESFTGKDGEIFEIIKFDRKEKDFEKGYNLPYQCHLFIEIDNASVIEDDPYWRYYCLFEVKGDSKILAGFTTIYKSFQNLNKFRTRISQFIIFPDYQRKGLAYKLHDMVYKRYMESPDCFQITMESPTPVMSKIYNRCVLEYLLKNGHLDKLLTSDKKDFIKVDQTNILKVLSRSMAEMETMGDCAKCETICCSRIYEFLVTNMIEESDSKTHEILRKYVKKRFYIEFHQDLMPNQRFIRLKKSENRLKAPYCICYEEDGEGEVITINQDATKMLIEEETIKMKLELFFNAFMEQANELQQYKRLLLE</sequence>
<accession>A0AAD1XDZ3</accession>
<keyword evidence="9" id="KW-1185">Reference proteome</keyword>
<dbReference type="Gene3D" id="3.90.360.10">
    <property type="entry name" value="Histone acetyl transferase 1 (HAT1), N-terminal domain"/>
    <property type="match status" value="1"/>
</dbReference>
<comment type="similarity">
    <text evidence="1">Belongs to the HAT1 family.</text>
</comment>
<name>A0AAD1XDZ3_EUPCR</name>
<proteinExistence type="inferred from homology"/>
<dbReference type="GO" id="GO:0005634">
    <property type="term" value="C:nucleus"/>
    <property type="evidence" value="ECO:0007669"/>
    <property type="project" value="InterPro"/>
</dbReference>
<organism evidence="8 9">
    <name type="scientific">Euplotes crassus</name>
    <dbReference type="NCBI Taxonomy" id="5936"/>
    <lineage>
        <taxon>Eukaryota</taxon>
        <taxon>Sar</taxon>
        <taxon>Alveolata</taxon>
        <taxon>Ciliophora</taxon>
        <taxon>Intramacronucleata</taxon>
        <taxon>Spirotrichea</taxon>
        <taxon>Hypotrichia</taxon>
        <taxon>Euplotida</taxon>
        <taxon>Euplotidae</taxon>
        <taxon>Moneuplotes</taxon>
    </lineage>
</organism>
<gene>
    <name evidence="8" type="ORF">ECRASSUSDP1_LOCUS8844</name>
</gene>
<evidence type="ECO:0000256" key="6">
    <source>
        <dbReference type="SAM" id="MobiDB-lite"/>
    </source>
</evidence>
<evidence type="ECO:0000256" key="5">
    <source>
        <dbReference type="ARBA" id="ARBA00048017"/>
    </source>
</evidence>
<dbReference type="Proteomes" id="UP001295684">
    <property type="component" value="Unassembled WGS sequence"/>
</dbReference>
<evidence type="ECO:0000313" key="8">
    <source>
        <dbReference type="EMBL" id="CAI2367557.1"/>
    </source>
</evidence>
<feature type="region of interest" description="Disordered" evidence="6">
    <location>
        <begin position="1"/>
        <end position="37"/>
    </location>
</feature>
<dbReference type="InterPro" id="IPR019467">
    <property type="entry name" value="Hat1_N"/>
</dbReference>
<dbReference type="Gene3D" id="3.40.630.30">
    <property type="match status" value="1"/>
</dbReference>
<keyword evidence="3" id="KW-0808">Transferase</keyword>
<comment type="catalytic activity">
    <reaction evidence="5">
        <text>L-lysyl-[protein] + acetyl-CoA = N(6)-acetyl-L-lysyl-[protein] + CoA + H(+)</text>
        <dbReference type="Rhea" id="RHEA:45948"/>
        <dbReference type="Rhea" id="RHEA-COMP:9752"/>
        <dbReference type="Rhea" id="RHEA-COMP:10731"/>
        <dbReference type="ChEBI" id="CHEBI:15378"/>
        <dbReference type="ChEBI" id="CHEBI:29969"/>
        <dbReference type="ChEBI" id="CHEBI:57287"/>
        <dbReference type="ChEBI" id="CHEBI:57288"/>
        <dbReference type="ChEBI" id="CHEBI:61930"/>
        <dbReference type="EC" id="2.3.1.48"/>
    </reaction>
</comment>